<protein>
    <submittedName>
        <fullName evidence="2">Uncharacterized protein</fullName>
    </submittedName>
</protein>
<gene>
    <name evidence="2" type="ORF">K7432_003786</name>
</gene>
<name>A0ABR2W6K2_9FUNG</name>
<dbReference type="EMBL" id="JASJQH010006995">
    <property type="protein sequence ID" value="KAK9721010.1"/>
    <property type="molecule type" value="Genomic_DNA"/>
</dbReference>
<dbReference type="InterPro" id="IPR011990">
    <property type="entry name" value="TPR-like_helical_dom_sf"/>
</dbReference>
<reference evidence="2 3" key="1">
    <citation type="submission" date="2023-04" db="EMBL/GenBank/DDBJ databases">
        <title>Genome of Basidiobolus ranarum AG-B5.</title>
        <authorList>
            <person name="Stajich J.E."/>
            <person name="Carter-House D."/>
            <person name="Gryganskyi A."/>
        </authorList>
    </citation>
    <scope>NUCLEOTIDE SEQUENCE [LARGE SCALE GENOMIC DNA]</scope>
    <source>
        <strain evidence="2 3">AG-B5</strain>
    </source>
</reference>
<keyword evidence="3" id="KW-1185">Reference proteome</keyword>
<sequence length="352" mass="39282">MSRLLYNTRGLVKPIPAISNRVSQTSQRHFRHGVWTSNKNEQAMGGIFATFEKQETVVQTSVPEENTESEKAPLTVEEVIPSPEILKMLKEKNKLNLPIVEQREILKVVLENLPIEETKPKIQKFFPSDNVAELTNLANAILQHSRDASSVALKLFELAMELGDDTAAYTYASLLLKGFPGVQRDVQSATAIFKRLAVKGHPHAQYNYASILVQTEKDIKSALELFELAGKNGLDTAYAKIADIYRLGQYVEQDIPKALMYFQKAAEKGNAQSNFYLGYYYSIGQDSLTAGSQPDFEKAFECYEKAAVKGIAEAQYNVGQYYFGGTGVEKNLILAAEYWKMAAAQKFPLALV</sequence>
<dbReference type="PANTHER" id="PTHR11102:SF161">
    <property type="match status" value="1"/>
</dbReference>
<evidence type="ECO:0000256" key="1">
    <source>
        <dbReference type="ARBA" id="ARBA00038101"/>
    </source>
</evidence>
<dbReference type="PANTHER" id="PTHR11102">
    <property type="entry name" value="SEL-1-LIKE PROTEIN"/>
    <property type="match status" value="1"/>
</dbReference>
<organism evidence="2 3">
    <name type="scientific">Basidiobolus ranarum</name>
    <dbReference type="NCBI Taxonomy" id="34480"/>
    <lineage>
        <taxon>Eukaryota</taxon>
        <taxon>Fungi</taxon>
        <taxon>Fungi incertae sedis</taxon>
        <taxon>Zoopagomycota</taxon>
        <taxon>Entomophthoromycotina</taxon>
        <taxon>Basidiobolomycetes</taxon>
        <taxon>Basidiobolales</taxon>
        <taxon>Basidiobolaceae</taxon>
        <taxon>Basidiobolus</taxon>
    </lineage>
</organism>
<evidence type="ECO:0000313" key="2">
    <source>
        <dbReference type="EMBL" id="KAK9721010.1"/>
    </source>
</evidence>
<dbReference type="Pfam" id="PF08238">
    <property type="entry name" value="Sel1"/>
    <property type="match status" value="5"/>
</dbReference>
<dbReference type="SMART" id="SM00671">
    <property type="entry name" value="SEL1"/>
    <property type="match status" value="5"/>
</dbReference>
<dbReference type="Gene3D" id="1.25.40.10">
    <property type="entry name" value="Tetratricopeptide repeat domain"/>
    <property type="match status" value="1"/>
</dbReference>
<dbReference type="SUPFAM" id="SSF81901">
    <property type="entry name" value="HCP-like"/>
    <property type="match status" value="2"/>
</dbReference>
<dbReference type="InterPro" id="IPR050767">
    <property type="entry name" value="Sel1_AlgK"/>
</dbReference>
<accession>A0ABR2W6K2</accession>
<comment type="caution">
    <text evidence="2">The sequence shown here is derived from an EMBL/GenBank/DDBJ whole genome shotgun (WGS) entry which is preliminary data.</text>
</comment>
<evidence type="ECO:0000313" key="3">
    <source>
        <dbReference type="Proteomes" id="UP001479436"/>
    </source>
</evidence>
<proteinExistence type="inferred from homology"/>
<dbReference type="InterPro" id="IPR006597">
    <property type="entry name" value="Sel1-like"/>
</dbReference>
<comment type="similarity">
    <text evidence="1">Belongs to the sel-1 family.</text>
</comment>
<dbReference type="Proteomes" id="UP001479436">
    <property type="component" value="Unassembled WGS sequence"/>
</dbReference>